<evidence type="ECO:0000313" key="1">
    <source>
        <dbReference type="EMBL" id="EFN70474.1"/>
    </source>
</evidence>
<keyword evidence="2" id="KW-1185">Reference proteome</keyword>
<name>E2A7W7_CAMFO</name>
<dbReference type="Proteomes" id="UP000000311">
    <property type="component" value="Unassembled WGS sequence"/>
</dbReference>
<proteinExistence type="predicted"/>
<sequence length="37" mass="4204">ETHFTKKSYLNIPHYNSYDTQYSDGSAHDGSVLIVKS</sequence>
<dbReference type="AlphaFoldDB" id="E2A7W7"/>
<dbReference type="EMBL" id="GL437438">
    <property type="protein sequence ID" value="EFN70474.1"/>
    <property type="molecule type" value="Genomic_DNA"/>
</dbReference>
<feature type="non-terminal residue" evidence="1">
    <location>
        <position position="37"/>
    </location>
</feature>
<accession>E2A7W7</accession>
<protein>
    <submittedName>
        <fullName evidence="1">Uncharacterized protein</fullName>
    </submittedName>
</protein>
<feature type="non-terminal residue" evidence="1">
    <location>
        <position position="1"/>
    </location>
</feature>
<organism evidence="2">
    <name type="scientific">Camponotus floridanus</name>
    <name type="common">Florida carpenter ant</name>
    <dbReference type="NCBI Taxonomy" id="104421"/>
    <lineage>
        <taxon>Eukaryota</taxon>
        <taxon>Metazoa</taxon>
        <taxon>Ecdysozoa</taxon>
        <taxon>Arthropoda</taxon>
        <taxon>Hexapoda</taxon>
        <taxon>Insecta</taxon>
        <taxon>Pterygota</taxon>
        <taxon>Neoptera</taxon>
        <taxon>Endopterygota</taxon>
        <taxon>Hymenoptera</taxon>
        <taxon>Apocrita</taxon>
        <taxon>Aculeata</taxon>
        <taxon>Formicoidea</taxon>
        <taxon>Formicidae</taxon>
        <taxon>Formicinae</taxon>
        <taxon>Camponotus</taxon>
    </lineage>
</organism>
<evidence type="ECO:0000313" key="2">
    <source>
        <dbReference type="Proteomes" id="UP000000311"/>
    </source>
</evidence>
<reference evidence="1 2" key="1">
    <citation type="journal article" date="2010" name="Science">
        <title>Genomic comparison of the ants Camponotus floridanus and Harpegnathos saltator.</title>
        <authorList>
            <person name="Bonasio R."/>
            <person name="Zhang G."/>
            <person name="Ye C."/>
            <person name="Mutti N.S."/>
            <person name="Fang X."/>
            <person name="Qin N."/>
            <person name="Donahue G."/>
            <person name="Yang P."/>
            <person name="Li Q."/>
            <person name="Li C."/>
            <person name="Zhang P."/>
            <person name="Huang Z."/>
            <person name="Berger S.L."/>
            <person name="Reinberg D."/>
            <person name="Wang J."/>
            <person name="Liebig J."/>
        </authorList>
    </citation>
    <scope>NUCLEOTIDE SEQUENCE [LARGE SCALE GENOMIC DNA]</scope>
    <source>
        <strain evidence="2">C129</strain>
    </source>
</reference>
<gene>
    <name evidence="1" type="ORF">EAG_13051</name>
</gene>
<dbReference type="InParanoid" id="E2A7W7"/>